<evidence type="ECO:0000313" key="3">
    <source>
        <dbReference type="EMBL" id="GKT06189.1"/>
    </source>
</evidence>
<keyword evidence="2" id="KW-1133">Transmembrane helix</keyword>
<organism evidence="3 4">
    <name type="scientific">Furfurilactobacillus curtus</name>
    <dbReference type="NCBI Taxonomy" id="1746200"/>
    <lineage>
        <taxon>Bacteria</taxon>
        <taxon>Bacillati</taxon>
        <taxon>Bacillota</taxon>
        <taxon>Bacilli</taxon>
        <taxon>Lactobacillales</taxon>
        <taxon>Lactobacillaceae</taxon>
        <taxon>Furfurilactobacillus</taxon>
    </lineage>
</organism>
<protein>
    <recommendedName>
        <fullName evidence="5">Lysozyme</fullName>
    </recommendedName>
</protein>
<feature type="transmembrane region" description="Helical" evidence="2">
    <location>
        <begin position="24"/>
        <end position="48"/>
    </location>
</feature>
<proteinExistence type="inferred from homology"/>
<dbReference type="EMBL" id="BQXO01000004">
    <property type="protein sequence ID" value="GKT06189.1"/>
    <property type="molecule type" value="Genomic_DNA"/>
</dbReference>
<gene>
    <name evidence="3" type="ORF">JCM31185_14760</name>
</gene>
<dbReference type="Gene3D" id="3.20.20.80">
    <property type="entry name" value="Glycosidases"/>
    <property type="match status" value="1"/>
</dbReference>
<reference evidence="3 4" key="1">
    <citation type="submission" date="2022-03" db="EMBL/GenBank/DDBJ databases">
        <title>Draft genome sequence of Furfurilactobacillus curtus JCM 31185.</title>
        <authorList>
            <person name="Suzuki S."/>
            <person name="Endo A."/>
            <person name="Kajikawa A."/>
        </authorList>
    </citation>
    <scope>NUCLEOTIDE SEQUENCE [LARGE SCALE GENOMIC DNA]</scope>
    <source>
        <strain evidence="3 4">JCM 31185</strain>
    </source>
</reference>
<dbReference type="InterPro" id="IPR002053">
    <property type="entry name" value="Glyco_hydro_25"/>
</dbReference>
<dbReference type="InterPro" id="IPR017853">
    <property type="entry name" value="GH"/>
</dbReference>
<name>A0ABQ5JNQ8_9LACO</name>
<evidence type="ECO:0000313" key="4">
    <source>
        <dbReference type="Proteomes" id="UP001628078"/>
    </source>
</evidence>
<keyword evidence="2" id="KW-0472">Membrane</keyword>
<dbReference type="SUPFAM" id="SSF51445">
    <property type="entry name" value="(Trans)glycosidases"/>
    <property type="match status" value="1"/>
</dbReference>
<evidence type="ECO:0000256" key="2">
    <source>
        <dbReference type="SAM" id="Phobius"/>
    </source>
</evidence>
<keyword evidence="4" id="KW-1185">Reference proteome</keyword>
<accession>A0ABQ5JNQ8</accession>
<dbReference type="Pfam" id="PF01183">
    <property type="entry name" value="Glyco_hydro_25"/>
    <property type="match status" value="1"/>
</dbReference>
<evidence type="ECO:0008006" key="5">
    <source>
        <dbReference type="Google" id="ProtNLM"/>
    </source>
</evidence>
<sequence length="261" mass="29698">MMAEPQSVLSRLNRRQHKRRRPKWWAWLAIVIAIVGIMTAGFGGVHWWHLRHQIVLKKYPVTGVAIDQDAGFIDFQALSKTGLQFIYLKTTVGNRYTDDDFADNYQRSIGSSLKIGVYLTYSPNSTIMSQVRYFHQQVGHSTGTLPIMIVVPEGIGDLSDSAVLKKTTQRLTTMQVQLQQQTDQPVGLWIAPQQATKLDKSRTWRMLTLTDEPLKQHYQSNIDFISYDDSGSIIVDGSRQSLNLMVYNGSKKMFETLATEN</sequence>
<keyword evidence="2" id="KW-0812">Transmembrane</keyword>
<dbReference type="Proteomes" id="UP001628078">
    <property type="component" value="Unassembled WGS sequence"/>
</dbReference>
<comment type="caution">
    <text evidence="3">The sequence shown here is derived from an EMBL/GenBank/DDBJ whole genome shotgun (WGS) entry which is preliminary data.</text>
</comment>
<evidence type="ECO:0000256" key="1">
    <source>
        <dbReference type="ARBA" id="ARBA00010646"/>
    </source>
</evidence>
<comment type="similarity">
    <text evidence="1">Belongs to the glycosyl hydrolase 25 family.</text>
</comment>